<organism evidence="2 3">
    <name type="scientific">Zizania palustris</name>
    <name type="common">Northern wild rice</name>
    <dbReference type="NCBI Taxonomy" id="103762"/>
    <lineage>
        <taxon>Eukaryota</taxon>
        <taxon>Viridiplantae</taxon>
        <taxon>Streptophyta</taxon>
        <taxon>Embryophyta</taxon>
        <taxon>Tracheophyta</taxon>
        <taxon>Spermatophyta</taxon>
        <taxon>Magnoliopsida</taxon>
        <taxon>Liliopsida</taxon>
        <taxon>Poales</taxon>
        <taxon>Poaceae</taxon>
        <taxon>BOP clade</taxon>
        <taxon>Oryzoideae</taxon>
        <taxon>Oryzeae</taxon>
        <taxon>Zizaniinae</taxon>
        <taxon>Zizania</taxon>
    </lineage>
</organism>
<keyword evidence="3" id="KW-1185">Reference proteome</keyword>
<evidence type="ECO:0000313" key="2">
    <source>
        <dbReference type="EMBL" id="KAG8056233.1"/>
    </source>
</evidence>
<evidence type="ECO:0000313" key="3">
    <source>
        <dbReference type="Proteomes" id="UP000729402"/>
    </source>
</evidence>
<reference evidence="2" key="2">
    <citation type="submission" date="2021-02" db="EMBL/GenBank/DDBJ databases">
        <authorList>
            <person name="Kimball J.A."/>
            <person name="Haas M.W."/>
            <person name="Macchietto M."/>
            <person name="Kono T."/>
            <person name="Duquette J."/>
            <person name="Shao M."/>
        </authorList>
    </citation>
    <scope>NUCLEOTIDE SEQUENCE</scope>
    <source>
        <tissue evidence="2">Fresh leaf tissue</tissue>
    </source>
</reference>
<accession>A0A8J5RS74</accession>
<dbReference type="AlphaFoldDB" id="A0A8J5RS74"/>
<name>A0A8J5RS74_ZIZPA</name>
<protein>
    <submittedName>
        <fullName evidence="2">Uncharacterized protein</fullName>
    </submittedName>
</protein>
<proteinExistence type="predicted"/>
<feature type="compositionally biased region" description="Basic and acidic residues" evidence="1">
    <location>
        <begin position="1"/>
        <end position="12"/>
    </location>
</feature>
<feature type="region of interest" description="Disordered" evidence="1">
    <location>
        <begin position="1"/>
        <end position="103"/>
    </location>
</feature>
<feature type="compositionally biased region" description="Basic and acidic residues" evidence="1">
    <location>
        <begin position="47"/>
        <end position="62"/>
    </location>
</feature>
<evidence type="ECO:0000256" key="1">
    <source>
        <dbReference type="SAM" id="MobiDB-lite"/>
    </source>
</evidence>
<dbReference type="Proteomes" id="UP000729402">
    <property type="component" value="Unassembled WGS sequence"/>
</dbReference>
<sequence length="103" mass="10683">MTRLRPKMERGVHGGPRHTGGDDDGAVAAVGDEKGAVDSSGSKVVRRSGDERPNGGEAKGEEATAVPTMSTTRAAARGAYEGLPEPRQGKKPEKEAVGLEMRG</sequence>
<feature type="compositionally biased region" description="Basic and acidic residues" evidence="1">
    <location>
        <begin position="87"/>
        <end position="103"/>
    </location>
</feature>
<reference evidence="2" key="1">
    <citation type="journal article" date="2021" name="bioRxiv">
        <title>Whole Genome Assembly and Annotation of Northern Wild Rice, Zizania palustris L., Supports a Whole Genome Duplication in the Zizania Genus.</title>
        <authorList>
            <person name="Haas M."/>
            <person name="Kono T."/>
            <person name="Macchietto M."/>
            <person name="Millas R."/>
            <person name="McGilp L."/>
            <person name="Shao M."/>
            <person name="Duquette J."/>
            <person name="Hirsch C.N."/>
            <person name="Kimball J."/>
        </authorList>
    </citation>
    <scope>NUCLEOTIDE SEQUENCE</scope>
    <source>
        <tissue evidence="2">Fresh leaf tissue</tissue>
    </source>
</reference>
<comment type="caution">
    <text evidence="2">The sequence shown here is derived from an EMBL/GenBank/DDBJ whole genome shotgun (WGS) entry which is preliminary data.</text>
</comment>
<dbReference type="EMBL" id="JAAALK010000287">
    <property type="protein sequence ID" value="KAG8056233.1"/>
    <property type="molecule type" value="Genomic_DNA"/>
</dbReference>
<gene>
    <name evidence="2" type="ORF">GUJ93_ZPchr0002g26079</name>
</gene>